<feature type="domain" description="AAA" evidence="18">
    <location>
        <begin position="562"/>
        <end position="676"/>
    </location>
</feature>
<comment type="subcellular location">
    <subcellularLocation>
        <location evidence="1">Cell inner membrane</location>
        <topology evidence="1">Multi-pass membrane protein</topology>
    </subcellularLocation>
</comment>
<evidence type="ECO:0000256" key="5">
    <source>
        <dbReference type="ARBA" id="ARBA00022679"/>
    </source>
</evidence>
<evidence type="ECO:0000259" key="18">
    <source>
        <dbReference type="Pfam" id="PF13614"/>
    </source>
</evidence>
<feature type="domain" description="Tyrosine-protein kinase G-rich" evidence="19">
    <location>
        <begin position="397"/>
        <end position="478"/>
    </location>
</feature>
<keyword evidence="12" id="KW-0829">Tyrosine-protein kinase</keyword>
<keyword evidence="6 16" id="KW-0812">Transmembrane</keyword>
<dbReference type="AlphaFoldDB" id="A0A2G1UIX2"/>
<dbReference type="InterPro" id="IPR027417">
    <property type="entry name" value="P-loop_NTPase"/>
</dbReference>
<keyword evidence="14" id="KW-0175">Coiled coil</keyword>
<dbReference type="EMBL" id="NTFH01000010">
    <property type="protein sequence ID" value="PHQ14451.1"/>
    <property type="molecule type" value="Genomic_DNA"/>
</dbReference>
<dbReference type="RefSeq" id="WP_099615403.1">
    <property type="nucleotide sequence ID" value="NZ_KZ319373.1"/>
</dbReference>
<keyword evidence="7" id="KW-0547">Nucleotide-binding</keyword>
<dbReference type="FunFam" id="3.40.50.300:FF:000527">
    <property type="entry name" value="Tyrosine-protein kinase etk"/>
    <property type="match status" value="1"/>
</dbReference>
<dbReference type="GO" id="GO:0042802">
    <property type="term" value="F:identical protein binding"/>
    <property type="evidence" value="ECO:0007669"/>
    <property type="project" value="UniProtKB-ARBA"/>
</dbReference>
<evidence type="ECO:0000256" key="2">
    <source>
        <dbReference type="ARBA" id="ARBA00008883"/>
    </source>
</evidence>
<evidence type="ECO:0000256" key="6">
    <source>
        <dbReference type="ARBA" id="ARBA00022692"/>
    </source>
</evidence>
<dbReference type="NCBIfam" id="TIGR01007">
    <property type="entry name" value="eps_fam"/>
    <property type="match status" value="1"/>
</dbReference>
<dbReference type="InterPro" id="IPR003856">
    <property type="entry name" value="LPS_length_determ_N"/>
</dbReference>
<dbReference type="PANTHER" id="PTHR32309">
    <property type="entry name" value="TYROSINE-PROTEIN KINASE"/>
    <property type="match status" value="1"/>
</dbReference>
<name>A0A2G1UIX2_9GAMM</name>
<evidence type="ECO:0000256" key="9">
    <source>
        <dbReference type="ARBA" id="ARBA00022840"/>
    </source>
</evidence>
<accession>A0A2G1UIX2</accession>
<evidence type="ECO:0000256" key="3">
    <source>
        <dbReference type="ARBA" id="ARBA00022475"/>
    </source>
</evidence>
<dbReference type="InterPro" id="IPR032807">
    <property type="entry name" value="GNVR"/>
</dbReference>
<dbReference type="Pfam" id="PF23607">
    <property type="entry name" value="WZC_N"/>
    <property type="match status" value="1"/>
</dbReference>
<organism evidence="20 21">
    <name type="scientific">Marinobacter profundi</name>
    <dbReference type="NCBI Taxonomy" id="2666256"/>
    <lineage>
        <taxon>Bacteria</taxon>
        <taxon>Pseudomonadati</taxon>
        <taxon>Pseudomonadota</taxon>
        <taxon>Gammaproteobacteria</taxon>
        <taxon>Pseudomonadales</taxon>
        <taxon>Marinobacteraceae</taxon>
        <taxon>Marinobacter</taxon>
    </lineage>
</organism>
<feature type="region of interest" description="Disordered" evidence="15">
    <location>
        <begin position="1"/>
        <end position="20"/>
    </location>
</feature>
<keyword evidence="11 16" id="KW-0472">Membrane</keyword>
<keyword evidence="4" id="KW-0997">Cell inner membrane</keyword>
<dbReference type="GO" id="GO:0004715">
    <property type="term" value="F:non-membrane spanning protein tyrosine kinase activity"/>
    <property type="evidence" value="ECO:0007669"/>
    <property type="project" value="UniProtKB-EC"/>
</dbReference>
<evidence type="ECO:0000256" key="1">
    <source>
        <dbReference type="ARBA" id="ARBA00004429"/>
    </source>
</evidence>
<keyword evidence="8 20" id="KW-0418">Kinase</keyword>
<evidence type="ECO:0000256" key="11">
    <source>
        <dbReference type="ARBA" id="ARBA00023136"/>
    </source>
</evidence>
<keyword evidence="3" id="KW-1003">Cell membrane</keyword>
<comment type="caution">
    <text evidence="20">The sequence shown here is derived from an EMBL/GenBank/DDBJ whole genome shotgun (WGS) entry which is preliminary data.</text>
</comment>
<evidence type="ECO:0000256" key="12">
    <source>
        <dbReference type="ARBA" id="ARBA00023137"/>
    </source>
</evidence>
<feature type="transmembrane region" description="Helical" evidence="16">
    <location>
        <begin position="42"/>
        <end position="61"/>
    </location>
</feature>
<evidence type="ECO:0000256" key="14">
    <source>
        <dbReference type="SAM" id="Coils"/>
    </source>
</evidence>
<dbReference type="InterPro" id="IPR025669">
    <property type="entry name" value="AAA_dom"/>
</dbReference>
<dbReference type="Proteomes" id="UP000231409">
    <property type="component" value="Unassembled WGS sequence"/>
</dbReference>
<comment type="similarity">
    <text evidence="2">Belongs to the etk/wzc family.</text>
</comment>
<evidence type="ECO:0000256" key="8">
    <source>
        <dbReference type="ARBA" id="ARBA00022777"/>
    </source>
</evidence>
<keyword evidence="10 16" id="KW-1133">Transmembrane helix</keyword>
<dbReference type="Pfam" id="PF13614">
    <property type="entry name" value="AAA_31"/>
    <property type="match status" value="1"/>
</dbReference>
<evidence type="ECO:0000259" key="19">
    <source>
        <dbReference type="Pfam" id="PF13807"/>
    </source>
</evidence>
<dbReference type="PANTHER" id="PTHR32309:SF32">
    <property type="entry name" value="TYROSINE-PROTEIN KINASE ETK-RELATED"/>
    <property type="match status" value="1"/>
</dbReference>
<dbReference type="GO" id="GO:0005886">
    <property type="term" value="C:plasma membrane"/>
    <property type="evidence" value="ECO:0007669"/>
    <property type="project" value="UniProtKB-SubCell"/>
</dbReference>
<evidence type="ECO:0000313" key="20">
    <source>
        <dbReference type="EMBL" id="PHQ14451.1"/>
    </source>
</evidence>
<evidence type="ECO:0000256" key="7">
    <source>
        <dbReference type="ARBA" id="ARBA00022741"/>
    </source>
</evidence>
<evidence type="ECO:0000256" key="13">
    <source>
        <dbReference type="ARBA" id="ARBA00053015"/>
    </source>
</evidence>
<keyword evidence="9" id="KW-0067">ATP-binding</keyword>
<dbReference type="Pfam" id="PF13807">
    <property type="entry name" value="GNVR"/>
    <property type="match status" value="1"/>
</dbReference>
<keyword evidence="5 20" id="KW-0808">Transferase</keyword>
<dbReference type="InterPro" id="IPR050445">
    <property type="entry name" value="Bact_polysacc_biosynth/exp"/>
</dbReference>
<evidence type="ECO:0000313" key="21">
    <source>
        <dbReference type="Proteomes" id="UP000231409"/>
    </source>
</evidence>
<feature type="coiled-coil region" evidence="14">
    <location>
        <begin position="298"/>
        <end position="390"/>
    </location>
</feature>
<feature type="transmembrane region" description="Helical" evidence="16">
    <location>
        <begin position="457"/>
        <end position="479"/>
    </location>
</feature>
<sequence length="743" mass="80902">MTDTTASSPTGNLSTNPGYNSAPQDDEIDLLALIGTLWDGKWLIAAVTVVLTAIGVFYALIQPPVYRANALIQVEEKQGGLPGMEDLSGLLESTSKAVTEIELIKSRRVLGQVVDNLNLDIITTPDYFPVIGATIARRFSGAPGELAEPLWGEGGRDGYAWGGEKLTITRMNVPGGSGNYILETGENGVWTLLNGNEEPILQGQTNTPAEANGFGVMVTELVARPGTRFNVTKRSHYAATMDLQRAVSASEKGKSSGIIELAYEHTNPDVAENVLAEVGQNYVRQNVERASAEAAKSLEFLRSSLPDVKRDLEVAEQKFNQYQVEEETIDITAEGSAVLEQIVNLETRISELEFQRAEIEQRFQPTHPRYRAWASQMAELKARRAELDDRLGRLPATQQELVRLRRDVEVGNKIYLQMLSNVQQLDIARAGTVGNVRVVDEAVVNTTSPVKPKRGMIAAAALLLGGMIGTAIVLVRAMLNRGIENPDDIEKLGLPVYATVPLSDTQADMAKKKRNRQEPTSGLLAVVNPADLAVESLRSLRTSLHFGMMDARNNILMISGPSPGVGKTFVSVNLAAVMAMANQRVLLVDADLRRGFSHDVFNVSNHIGLSDLLAGKATLDDSLRHSSVEGLDFISRGTVPPNPSELLMSKRFDELLKQASASYDLVIVDTPPILAVTDPAIVGKHAGTTMLVARFGANSAKELELTKRRFEQNGIEVKGVIFNAVKKKASNYGYGYYNYDYQS</sequence>
<protein>
    <submittedName>
        <fullName evidence="20">Tyrosine-protein kinase</fullName>
        <ecNumber evidence="20">2.7.10.2</ecNumber>
    </submittedName>
</protein>
<evidence type="ECO:0000259" key="17">
    <source>
        <dbReference type="Pfam" id="PF02706"/>
    </source>
</evidence>
<reference evidence="20 21" key="1">
    <citation type="submission" date="2017-09" db="EMBL/GenBank/DDBJ databases">
        <title>The draft genome sequences of Marinobacter sp. PWS21.</title>
        <authorList>
            <person name="Cao J."/>
        </authorList>
    </citation>
    <scope>NUCLEOTIDE SEQUENCE [LARGE SCALE GENOMIC DNA]</scope>
    <source>
        <strain evidence="20 21">PWS21</strain>
    </source>
</reference>
<feature type="domain" description="Polysaccharide chain length determinant N-terminal" evidence="17">
    <location>
        <begin position="26"/>
        <end position="117"/>
    </location>
</feature>
<dbReference type="SUPFAM" id="SSF52540">
    <property type="entry name" value="P-loop containing nucleoside triphosphate hydrolases"/>
    <property type="match status" value="1"/>
</dbReference>
<evidence type="ECO:0000256" key="4">
    <source>
        <dbReference type="ARBA" id="ARBA00022519"/>
    </source>
</evidence>
<keyword evidence="21" id="KW-1185">Reference proteome</keyword>
<gene>
    <name evidence="20" type="ORF">CLH61_14160</name>
</gene>
<dbReference type="CDD" id="cd05387">
    <property type="entry name" value="BY-kinase"/>
    <property type="match status" value="1"/>
</dbReference>
<dbReference type="GO" id="GO:0005524">
    <property type="term" value="F:ATP binding"/>
    <property type="evidence" value="ECO:0007669"/>
    <property type="project" value="UniProtKB-KW"/>
</dbReference>
<comment type="catalytic activity">
    <reaction evidence="13">
        <text>L-tyrosyl-[protein] + ATP = O-phospho-L-tyrosyl-[protein] + ADP + H(+)</text>
        <dbReference type="Rhea" id="RHEA:10596"/>
        <dbReference type="Rhea" id="RHEA-COMP:10136"/>
        <dbReference type="Rhea" id="RHEA-COMP:20101"/>
        <dbReference type="ChEBI" id="CHEBI:15378"/>
        <dbReference type="ChEBI" id="CHEBI:30616"/>
        <dbReference type="ChEBI" id="CHEBI:46858"/>
        <dbReference type="ChEBI" id="CHEBI:61978"/>
        <dbReference type="ChEBI" id="CHEBI:456216"/>
    </reaction>
</comment>
<evidence type="ECO:0000256" key="16">
    <source>
        <dbReference type="SAM" id="Phobius"/>
    </source>
</evidence>
<evidence type="ECO:0000256" key="15">
    <source>
        <dbReference type="SAM" id="MobiDB-lite"/>
    </source>
</evidence>
<dbReference type="EC" id="2.7.10.2" evidence="20"/>
<dbReference type="InterPro" id="IPR005702">
    <property type="entry name" value="Wzc-like_C"/>
</dbReference>
<dbReference type="Pfam" id="PF02706">
    <property type="entry name" value="Wzz"/>
    <property type="match status" value="1"/>
</dbReference>
<dbReference type="Gene3D" id="3.40.50.300">
    <property type="entry name" value="P-loop containing nucleotide triphosphate hydrolases"/>
    <property type="match status" value="1"/>
</dbReference>
<proteinExistence type="inferred from homology"/>
<evidence type="ECO:0000256" key="10">
    <source>
        <dbReference type="ARBA" id="ARBA00022989"/>
    </source>
</evidence>